<reference evidence="2" key="1">
    <citation type="journal article" date="2019" name="Int. J. Syst. Evol. Microbiol.">
        <title>The Global Catalogue of Microorganisms (GCM) 10K type strain sequencing project: providing services to taxonomists for standard genome sequencing and annotation.</title>
        <authorList>
            <consortium name="The Broad Institute Genomics Platform"/>
            <consortium name="The Broad Institute Genome Sequencing Center for Infectious Disease"/>
            <person name="Wu L."/>
            <person name="Ma J."/>
        </authorList>
    </citation>
    <scope>NUCLEOTIDE SEQUENCE [LARGE SCALE GENOMIC DNA]</scope>
    <source>
        <strain evidence="2">JCM 10649</strain>
    </source>
</reference>
<gene>
    <name evidence="1" type="ORF">GCM10009544_16330</name>
</gene>
<sequence length="116" mass="12767">MMFFDQDIVRVRAGMRVDRGGNTVPDWSPDAVSRLAITEVSIQPTTATETATPDRTAVVTGWHVQSQPGTDLDIRAVDRVEWDGMLLEVDGEIARWTDPVEGGVHHVELDLVRATG</sequence>
<accession>A0ABP3JI08</accession>
<dbReference type="Proteomes" id="UP001499895">
    <property type="component" value="Unassembled WGS sequence"/>
</dbReference>
<dbReference type="EMBL" id="BAAAHB010000011">
    <property type="protein sequence ID" value="GAA0454289.1"/>
    <property type="molecule type" value="Genomic_DNA"/>
</dbReference>
<comment type="caution">
    <text evidence="1">The sequence shown here is derived from an EMBL/GenBank/DDBJ whole genome shotgun (WGS) entry which is preliminary data.</text>
</comment>
<dbReference type="RefSeq" id="WP_344087972.1">
    <property type="nucleotide sequence ID" value="NZ_BAAAHB010000011.1"/>
</dbReference>
<evidence type="ECO:0000313" key="2">
    <source>
        <dbReference type="Proteomes" id="UP001499895"/>
    </source>
</evidence>
<name>A0ABP3JI08_9ACTN</name>
<protein>
    <recommendedName>
        <fullName evidence="3">Head-to-tail stopper</fullName>
    </recommendedName>
</protein>
<evidence type="ECO:0008006" key="3">
    <source>
        <dbReference type="Google" id="ProtNLM"/>
    </source>
</evidence>
<proteinExistence type="predicted"/>
<organism evidence="1 2">
    <name type="scientific">Streptomyces stramineus</name>
    <dbReference type="NCBI Taxonomy" id="173861"/>
    <lineage>
        <taxon>Bacteria</taxon>
        <taxon>Bacillati</taxon>
        <taxon>Actinomycetota</taxon>
        <taxon>Actinomycetes</taxon>
        <taxon>Kitasatosporales</taxon>
        <taxon>Streptomycetaceae</taxon>
        <taxon>Streptomyces</taxon>
    </lineage>
</organism>
<keyword evidence="2" id="KW-1185">Reference proteome</keyword>
<evidence type="ECO:0000313" key="1">
    <source>
        <dbReference type="EMBL" id="GAA0454289.1"/>
    </source>
</evidence>